<evidence type="ECO:0000313" key="11">
    <source>
        <dbReference type="Proteomes" id="UP001498398"/>
    </source>
</evidence>
<comment type="caution">
    <text evidence="10">The sequence shown here is derived from an EMBL/GenBank/DDBJ whole genome shotgun (WGS) entry which is preliminary data.</text>
</comment>
<keyword evidence="11" id="KW-1185">Reference proteome</keyword>
<dbReference type="Gene3D" id="2.30.29.30">
    <property type="entry name" value="Pleckstrin-homology domain (PH domain)/Phosphotyrosine-binding domain (PTB)"/>
    <property type="match status" value="1"/>
</dbReference>
<evidence type="ECO:0000256" key="7">
    <source>
        <dbReference type="SAM" id="Coils"/>
    </source>
</evidence>
<feature type="compositionally biased region" description="Polar residues" evidence="8">
    <location>
        <begin position="728"/>
        <end position="737"/>
    </location>
</feature>
<feature type="compositionally biased region" description="Polar residues" evidence="8">
    <location>
        <begin position="668"/>
        <end position="690"/>
    </location>
</feature>
<feature type="compositionally biased region" description="Basic and acidic residues" evidence="8">
    <location>
        <begin position="97"/>
        <end position="108"/>
    </location>
</feature>
<evidence type="ECO:0000256" key="4">
    <source>
        <dbReference type="ARBA" id="ARBA00022448"/>
    </source>
</evidence>
<feature type="domain" description="Exocyst component Exo84 C-terminal" evidence="9">
    <location>
        <begin position="417"/>
        <end position="611"/>
    </location>
</feature>
<dbReference type="Gene3D" id="1.20.58.1220">
    <property type="entry name" value="Exo84p, C-terminal helical domain"/>
    <property type="match status" value="1"/>
</dbReference>
<dbReference type="SUPFAM" id="SSF50729">
    <property type="entry name" value="PH domain-like"/>
    <property type="match status" value="1"/>
</dbReference>
<dbReference type="Gene3D" id="1.20.58.1210">
    <property type="entry name" value="Exo84p, N-terminal helical domain"/>
    <property type="match status" value="1"/>
</dbReference>
<feature type="compositionally biased region" description="Basic residues" evidence="8">
    <location>
        <begin position="1"/>
        <end position="16"/>
    </location>
</feature>
<dbReference type="InterPro" id="IPR033961">
    <property type="entry name" value="Exo84"/>
</dbReference>
<evidence type="ECO:0000256" key="8">
    <source>
        <dbReference type="SAM" id="MobiDB-lite"/>
    </source>
</evidence>
<evidence type="ECO:0000256" key="3">
    <source>
        <dbReference type="ARBA" id="ARBA00021269"/>
    </source>
</evidence>
<protein>
    <recommendedName>
        <fullName evidence="3">Exocyst complex component EXO84</fullName>
    </recommendedName>
</protein>
<dbReference type="SUPFAM" id="SSF74788">
    <property type="entry name" value="Cullin repeat-like"/>
    <property type="match status" value="1"/>
</dbReference>
<comment type="similarity">
    <text evidence="2">Belongs to the EXO84 family.</text>
</comment>
<dbReference type="Proteomes" id="UP001498398">
    <property type="component" value="Unassembled WGS sequence"/>
</dbReference>
<dbReference type="InterPro" id="IPR032403">
    <property type="entry name" value="Exo84_C"/>
</dbReference>
<organism evidence="10 11">
    <name type="scientific">Marasmiellus scandens</name>
    <dbReference type="NCBI Taxonomy" id="2682957"/>
    <lineage>
        <taxon>Eukaryota</taxon>
        <taxon>Fungi</taxon>
        <taxon>Dikarya</taxon>
        <taxon>Basidiomycota</taxon>
        <taxon>Agaricomycotina</taxon>
        <taxon>Agaricomycetes</taxon>
        <taxon>Agaricomycetidae</taxon>
        <taxon>Agaricales</taxon>
        <taxon>Marasmiineae</taxon>
        <taxon>Omphalotaceae</taxon>
        <taxon>Marasmiellus</taxon>
    </lineage>
</organism>
<keyword evidence="6" id="KW-0653">Protein transport</keyword>
<dbReference type="InterPro" id="IPR016159">
    <property type="entry name" value="Cullin_repeat-like_dom_sf"/>
</dbReference>
<keyword evidence="7" id="KW-0175">Coiled coil</keyword>
<gene>
    <name evidence="10" type="primary">EXO84</name>
    <name evidence="10" type="ORF">VKT23_006614</name>
</gene>
<evidence type="ECO:0000256" key="5">
    <source>
        <dbReference type="ARBA" id="ARBA00022483"/>
    </source>
</evidence>
<evidence type="ECO:0000313" key="10">
    <source>
        <dbReference type="EMBL" id="KAK7464444.1"/>
    </source>
</evidence>
<proteinExistence type="inferred from homology"/>
<feature type="region of interest" description="Disordered" evidence="8">
    <location>
        <begin position="364"/>
        <end position="390"/>
    </location>
</feature>
<dbReference type="EMBL" id="JBANRG010000008">
    <property type="protein sequence ID" value="KAK7464444.1"/>
    <property type="molecule type" value="Genomic_DNA"/>
</dbReference>
<dbReference type="Pfam" id="PF16528">
    <property type="entry name" value="Exo84_C"/>
    <property type="match status" value="1"/>
</dbReference>
<feature type="region of interest" description="Disordered" evidence="8">
    <location>
        <begin position="1"/>
        <end position="108"/>
    </location>
</feature>
<reference evidence="10 11" key="1">
    <citation type="submission" date="2024-01" db="EMBL/GenBank/DDBJ databases">
        <title>A draft genome for the cacao thread blight pathogen Marasmiellus scandens.</title>
        <authorList>
            <person name="Baruah I.K."/>
            <person name="Leung J."/>
            <person name="Bukari Y."/>
            <person name="Amoako-Attah I."/>
            <person name="Meinhardt L.W."/>
            <person name="Bailey B.A."/>
            <person name="Cohen S.P."/>
        </authorList>
    </citation>
    <scope>NUCLEOTIDE SEQUENCE [LARGE SCALE GENOMIC DNA]</scope>
    <source>
        <strain evidence="10 11">GH-19</strain>
    </source>
</reference>
<dbReference type="PANTHER" id="PTHR21426:SF12">
    <property type="entry name" value="EXOCYST COMPLEX COMPONENT 8"/>
    <property type="match status" value="1"/>
</dbReference>
<feature type="compositionally biased region" description="Basic and acidic residues" evidence="8">
    <location>
        <begin position="364"/>
        <end position="376"/>
    </location>
</feature>
<name>A0ABR1JRL3_9AGAR</name>
<dbReference type="InterPro" id="IPR011993">
    <property type="entry name" value="PH-like_dom_sf"/>
</dbReference>
<dbReference type="Pfam" id="PF08700">
    <property type="entry name" value="VPS51_Exo84_N"/>
    <property type="match status" value="1"/>
</dbReference>
<dbReference type="InterPro" id="IPR042561">
    <property type="entry name" value="Exo84_C_1"/>
</dbReference>
<feature type="compositionally biased region" description="Polar residues" evidence="8">
    <location>
        <begin position="17"/>
        <end position="28"/>
    </location>
</feature>
<dbReference type="Pfam" id="PF25345">
    <property type="entry name" value="PH_EXO84"/>
    <property type="match status" value="1"/>
</dbReference>
<feature type="compositionally biased region" description="Basic and acidic residues" evidence="8">
    <location>
        <begin position="32"/>
        <end position="43"/>
    </location>
</feature>
<keyword evidence="5" id="KW-0268">Exocytosis</keyword>
<evidence type="ECO:0000256" key="2">
    <source>
        <dbReference type="ARBA" id="ARBA00007210"/>
    </source>
</evidence>
<evidence type="ECO:0000256" key="6">
    <source>
        <dbReference type="ARBA" id="ARBA00022927"/>
    </source>
</evidence>
<dbReference type="PANTHER" id="PTHR21426">
    <property type="entry name" value="EXOCYST COMPLEX COMPONENT 8"/>
    <property type="match status" value="1"/>
</dbReference>
<feature type="region of interest" description="Disordered" evidence="8">
    <location>
        <begin position="649"/>
        <end position="809"/>
    </location>
</feature>
<sequence>MQSLRTRRSQAPRKTQRSGTKLSKSNAAPPTRESRKSRVDDKIKKRMSMRYADISSPTELNVPPMPTLPGELGPSRRAGQTGRDMDEVVKDSSSARAEAKAKADDKKLLDQESFDPDAYLKTKLANSTEAELKSLQSSLRRSKDDTDSELKKNVFKNYAELVFVSKEISTLENEMLELKESLSEYKSMPSLLHIPDPTMASSSSLSTYRRSSVADLRIMYFNQMQQLHAEIEGSAKFAPTTPGRHVVAEVDGILSLNAATYKVMGKVKFVILDDAVLVAKRRRRAGGESSSRNGGKSEGKLVAERCWPLHETVVLDTKDSASMTNVFKIRYGKETHVYRTETPAEKKGLLQQLRAVGDELLAKKRKEREGEHERRKSMWTGGDRSSSFNPEWMGELTLKAREAAGSDGKDKAERDTRWTGDWADELTVAIALREWEKATKLIEEGKARLAITPPLATKLPVLTAELIAALLEALGHVSNRKSTVVSLISLLLRLNAGPAARSTFLNMRTQVMRNHVRKIRFEGHIGAYVADLAMVYFTGIKHTADWFLASFKENEVASAFIDWARSQVEHYAEIFRNQVYGSGIEPQAVEEAMTITYSLSKKLLEEYGLDFRFLLEEKLVENPKETPKAVTAFKAPDVSSRASAIIQAPTLTASTSRRGNRPDALTIPVSSTSNGRTTPESSSNIPSTGSVYPETSGLMNSSSEQLAPPSTPRGPRSRTPMNGPPTPRSSNFSSTTLQPPPPMSAPVNNTVASPVPRHKTPPPSASPMRERPPRTARASPAPPPRSTNRPGSVSHRTPPVAVAQREGMI</sequence>
<accession>A0ABR1JRL3</accession>
<evidence type="ECO:0000259" key="9">
    <source>
        <dbReference type="Pfam" id="PF16528"/>
    </source>
</evidence>
<dbReference type="InterPro" id="IPR042560">
    <property type="entry name" value="Exo84_C_2"/>
</dbReference>
<evidence type="ECO:0000256" key="1">
    <source>
        <dbReference type="ARBA" id="ARBA00004398"/>
    </source>
</evidence>
<keyword evidence="4" id="KW-0813">Transport</keyword>
<feature type="coiled-coil region" evidence="7">
    <location>
        <begin position="125"/>
        <end position="188"/>
    </location>
</feature>
<comment type="subcellular location">
    <subcellularLocation>
        <location evidence="1">Cytoplasmic vesicle</location>
        <location evidence="1">Secretory vesicle</location>
    </subcellularLocation>
</comment>